<feature type="compositionally biased region" description="Low complexity" evidence="1">
    <location>
        <begin position="371"/>
        <end position="399"/>
    </location>
</feature>
<feature type="compositionally biased region" description="Polar residues" evidence="1">
    <location>
        <begin position="300"/>
        <end position="315"/>
    </location>
</feature>
<keyword evidence="2" id="KW-0732">Signal</keyword>
<keyword evidence="4" id="KW-1185">Reference proteome</keyword>
<evidence type="ECO:0000256" key="1">
    <source>
        <dbReference type="SAM" id="MobiDB-lite"/>
    </source>
</evidence>
<dbReference type="OrthoDB" id="3362371at2759"/>
<feature type="compositionally biased region" description="Low complexity" evidence="1">
    <location>
        <begin position="226"/>
        <end position="240"/>
    </location>
</feature>
<feature type="region of interest" description="Disordered" evidence="1">
    <location>
        <begin position="94"/>
        <end position="180"/>
    </location>
</feature>
<feature type="signal peptide" evidence="2">
    <location>
        <begin position="1"/>
        <end position="29"/>
    </location>
</feature>
<proteinExistence type="predicted"/>
<sequence length="547" mass="56108">MVALNQQFTVLATFCSLAAISMFSLSANAVAIQGRSPSGYISSAVPFHDDKHKNSYEGGGPKGKQHEGRTFSWPPINNAIRMADMAISSVRHSYSGASAKRDRHEAQAHFRSHGVNRREKPRPSVIVPNDKGGSYLVSPGRRSLHAGQSKATKRGEPKGTAGRVNLMSPTNDPSKSRKLGSLVAQEEPESHAWFLAASEDEYMPMYLVKASPGVSSLSISSREGSDVPVSVQVPSNSSESGGRPLCATIDGKGSPLEPQHMIMKECFGEKSNERGSQMFVWDEKTGVINPIGGNAKSDDPTTPTKAGVASVTNVTDGRDGTGEPTTAKNVTLVFVPDSDAASAEEDTTTATSTMTTTITVTNVSTATASVSAADVEPTSTAEASPPSSSALSSPATASPNTESSMPASASVTSAAAFNVQVIGSNNTSSDNSTVASTTLTSDSAVPTKSMTAQDVGSAASVTATSDSTVATTTIKAADVAASIAASGISSSAAPASTAINDTSSTTVPTVAAVGSPVVSDTESPPAATVTSVNTGPYQMMFKADNRL</sequence>
<evidence type="ECO:0000256" key="2">
    <source>
        <dbReference type="SAM" id="SignalP"/>
    </source>
</evidence>
<accession>A0A9P6CMB9</accession>
<dbReference type="AlphaFoldDB" id="A0A9P6CMB9"/>
<evidence type="ECO:0000313" key="4">
    <source>
        <dbReference type="Proteomes" id="UP000807353"/>
    </source>
</evidence>
<dbReference type="EMBL" id="MU150246">
    <property type="protein sequence ID" value="KAF9465563.1"/>
    <property type="molecule type" value="Genomic_DNA"/>
</dbReference>
<feature type="region of interest" description="Disordered" evidence="1">
    <location>
        <begin position="52"/>
        <end position="71"/>
    </location>
</feature>
<feature type="chain" id="PRO_5040112963" evidence="2">
    <location>
        <begin position="30"/>
        <end position="547"/>
    </location>
</feature>
<comment type="caution">
    <text evidence="3">The sequence shown here is derived from an EMBL/GenBank/DDBJ whole genome shotgun (WGS) entry which is preliminary data.</text>
</comment>
<feature type="region of interest" description="Disordered" evidence="1">
    <location>
        <begin position="371"/>
        <end position="407"/>
    </location>
</feature>
<dbReference type="Proteomes" id="UP000807353">
    <property type="component" value="Unassembled WGS sequence"/>
</dbReference>
<feature type="region of interest" description="Disordered" evidence="1">
    <location>
        <begin position="293"/>
        <end position="330"/>
    </location>
</feature>
<organism evidence="3 4">
    <name type="scientific">Collybia nuda</name>
    <dbReference type="NCBI Taxonomy" id="64659"/>
    <lineage>
        <taxon>Eukaryota</taxon>
        <taxon>Fungi</taxon>
        <taxon>Dikarya</taxon>
        <taxon>Basidiomycota</taxon>
        <taxon>Agaricomycotina</taxon>
        <taxon>Agaricomycetes</taxon>
        <taxon>Agaricomycetidae</taxon>
        <taxon>Agaricales</taxon>
        <taxon>Tricholomatineae</taxon>
        <taxon>Clitocybaceae</taxon>
        <taxon>Collybia</taxon>
    </lineage>
</organism>
<protein>
    <submittedName>
        <fullName evidence="3">Uncharacterized protein</fullName>
    </submittedName>
</protein>
<gene>
    <name evidence="3" type="ORF">BDZ94DRAFT_1306917</name>
</gene>
<feature type="compositionally biased region" description="Basic and acidic residues" evidence="1">
    <location>
        <begin position="99"/>
        <end position="108"/>
    </location>
</feature>
<evidence type="ECO:0000313" key="3">
    <source>
        <dbReference type="EMBL" id="KAF9465563.1"/>
    </source>
</evidence>
<feature type="region of interest" description="Disordered" evidence="1">
    <location>
        <begin position="424"/>
        <end position="443"/>
    </location>
</feature>
<feature type="region of interest" description="Disordered" evidence="1">
    <location>
        <begin position="226"/>
        <end position="245"/>
    </location>
</feature>
<name>A0A9P6CMB9_9AGAR</name>
<reference evidence="3" key="1">
    <citation type="submission" date="2020-11" db="EMBL/GenBank/DDBJ databases">
        <authorList>
            <consortium name="DOE Joint Genome Institute"/>
            <person name="Ahrendt S."/>
            <person name="Riley R."/>
            <person name="Andreopoulos W."/>
            <person name="Labutti K."/>
            <person name="Pangilinan J."/>
            <person name="Ruiz-Duenas F.J."/>
            <person name="Barrasa J.M."/>
            <person name="Sanchez-Garcia M."/>
            <person name="Camarero S."/>
            <person name="Miyauchi S."/>
            <person name="Serrano A."/>
            <person name="Linde D."/>
            <person name="Babiker R."/>
            <person name="Drula E."/>
            <person name="Ayuso-Fernandez I."/>
            <person name="Pacheco R."/>
            <person name="Padilla G."/>
            <person name="Ferreira P."/>
            <person name="Barriuso J."/>
            <person name="Kellner H."/>
            <person name="Castanera R."/>
            <person name="Alfaro M."/>
            <person name="Ramirez L."/>
            <person name="Pisabarro A.G."/>
            <person name="Kuo A."/>
            <person name="Tritt A."/>
            <person name="Lipzen A."/>
            <person name="He G."/>
            <person name="Yan M."/>
            <person name="Ng V."/>
            <person name="Cullen D."/>
            <person name="Martin F."/>
            <person name="Rosso M.-N."/>
            <person name="Henrissat B."/>
            <person name="Hibbett D."/>
            <person name="Martinez A.T."/>
            <person name="Grigoriev I.V."/>
        </authorList>
    </citation>
    <scope>NUCLEOTIDE SEQUENCE</scope>
    <source>
        <strain evidence="3">CBS 247.69</strain>
    </source>
</reference>